<reference evidence="1" key="1">
    <citation type="submission" date="2018-05" db="EMBL/GenBank/DDBJ databases">
        <authorList>
            <person name="Lanie J.A."/>
            <person name="Ng W.-L."/>
            <person name="Kazmierczak K.M."/>
            <person name="Andrzejewski T.M."/>
            <person name="Davidsen T.M."/>
            <person name="Wayne K.J."/>
            <person name="Tettelin H."/>
            <person name="Glass J.I."/>
            <person name="Rusch D."/>
            <person name="Podicherti R."/>
            <person name="Tsui H.-C.T."/>
            <person name="Winkler M.E."/>
        </authorList>
    </citation>
    <scope>NUCLEOTIDE SEQUENCE</scope>
</reference>
<accession>A0A382ZSU7</accession>
<gene>
    <name evidence="1" type="ORF">METZ01_LOCUS451337</name>
</gene>
<name>A0A382ZSU7_9ZZZZ</name>
<dbReference type="EMBL" id="UINC01186316">
    <property type="protein sequence ID" value="SVD98483.1"/>
    <property type="molecule type" value="Genomic_DNA"/>
</dbReference>
<proteinExistence type="predicted"/>
<sequence>HIQVKAINADSWQFDIRKFLNVVIEKGEQKVLGINEDLDKSIICVFVALGDIIGKDEFYIFRWGWLQKYFLDTYIGRKPPKNIKSFHCAIWKKEMYKHLDKWHIIKRKFKV</sequence>
<organism evidence="1">
    <name type="scientific">marine metagenome</name>
    <dbReference type="NCBI Taxonomy" id="408172"/>
    <lineage>
        <taxon>unclassified sequences</taxon>
        <taxon>metagenomes</taxon>
        <taxon>ecological metagenomes</taxon>
    </lineage>
</organism>
<protein>
    <submittedName>
        <fullName evidence="1">Uncharacterized protein</fullName>
    </submittedName>
</protein>
<evidence type="ECO:0000313" key="1">
    <source>
        <dbReference type="EMBL" id="SVD98483.1"/>
    </source>
</evidence>
<feature type="non-terminal residue" evidence="1">
    <location>
        <position position="1"/>
    </location>
</feature>
<dbReference type="AlphaFoldDB" id="A0A382ZSU7"/>